<evidence type="ECO:0000256" key="2">
    <source>
        <dbReference type="SAM" id="MobiDB-lite"/>
    </source>
</evidence>
<keyword evidence="4" id="KW-1185">Reference proteome</keyword>
<comment type="caution">
    <text evidence="3">The sequence shown here is derived from an EMBL/GenBank/DDBJ whole genome shotgun (WGS) entry which is preliminary data.</text>
</comment>
<keyword evidence="1" id="KW-0175">Coiled coil</keyword>
<dbReference type="AlphaFoldDB" id="A0AAW0CBS4"/>
<evidence type="ECO:0000313" key="3">
    <source>
        <dbReference type="EMBL" id="KAK7037285.1"/>
    </source>
</evidence>
<sequence length="212" mass="24437">MTRAMQRSTSPPVTTSSSRPLMSTRESFPTLRNCLSPPLQTEATNLPKANTSFQFQLDDTPDYVSRGFHYEPTQHQRQTRSLSEVIDDELESEFEDTQWLDEEQWREISEEKMIADTTMKWEEERTKYAMIEEKEEVLALKKELANAKGRLAEENAKILGLEQIIEVLSGNNDLLKIEIDDLKLSLQESWKENVKLRASAGAQKKEPSDAER</sequence>
<protein>
    <submittedName>
        <fullName evidence="3">Uncharacterized protein</fullName>
    </submittedName>
</protein>
<feature type="coiled-coil region" evidence="1">
    <location>
        <begin position="130"/>
        <end position="164"/>
    </location>
</feature>
<accession>A0AAW0CBS4</accession>
<reference evidence="3 4" key="1">
    <citation type="submission" date="2024-01" db="EMBL/GenBank/DDBJ databases">
        <title>A draft genome for a cacao thread blight-causing isolate of Paramarasmius palmivorus.</title>
        <authorList>
            <person name="Baruah I.K."/>
            <person name="Bukari Y."/>
            <person name="Amoako-Attah I."/>
            <person name="Meinhardt L.W."/>
            <person name="Bailey B.A."/>
            <person name="Cohen S.P."/>
        </authorList>
    </citation>
    <scope>NUCLEOTIDE SEQUENCE [LARGE SCALE GENOMIC DNA]</scope>
    <source>
        <strain evidence="3 4">GH-12</strain>
    </source>
</reference>
<feature type="compositionally biased region" description="Low complexity" evidence="2">
    <location>
        <begin position="7"/>
        <end position="20"/>
    </location>
</feature>
<evidence type="ECO:0000256" key="1">
    <source>
        <dbReference type="SAM" id="Coils"/>
    </source>
</evidence>
<organism evidence="3 4">
    <name type="scientific">Paramarasmius palmivorus</name>
    <dbReference type="NCBI Taxonomy" id="297713"/>
    <lineage>
        <taxon>Eukaryota</taxon>
        <taxon>Fungi</taxon>
        <taxon>Dikarya</taxon>
        <taxon>Basidiomycota</taxon>
        <taxon>Agaricomycotina</taxon>
        <taxon>Agaricomycetes</taxon>
        <taxon>Agaricomycetidae</taxon>
        <taxon>Agaricales</taxon>
        <taxon>Marasmiineae</taxon>
        <taxon>Marasmiaceae</taxon>
        <taxon>Paramarasmius</taxon>
    </lineage>
</organism>
<proteinExistence type="predicted"/>
<feature type="region of interest" description="Disordered" evidence="2">
    <location>
        <begin position="1"/>
        <end position="43"/>
    </location>
</feature>
<name>A0AAW0CBS4_9AGAR</name>
<dbReference type="EMBL" id="JAYKXP010000048">
    <property type="protein sequence ID" value="KAK7037285.1"/>
    <property type="molecule type" value="Genomic_DNA"/>
</dbReference>
<gene>
    <name evidence="3" type="ORF">VNI00_011276</name>
</gene>
<dbReference type="Proteomes" id="UP001383192">
    <property type="component" value="Unassembled WGS sequence"/>
</dbReference>
<evidence type="ECO:0000313" key="4">
    <source>
        <dbReference type="Proteomes" id="UP001383192"/>
    </source>
</evidence>